<dbReference type="Pfam" id="PF07992">
    <property type="entry name" value="Pyr_redox_2"/>
    <property type="match status" value="1"/>
</dbReference>
<comment type="similarity">
    <text evidence="2">Belongs to the FAD-binding monooxygenase family.</text>
</comment>
<sequence>MRIDKDVVIVGGGFAGLYAVHKLRNELGLDVQAFDAGGGPGGTWWWNRYPGARCDFDSVFYSYSFSDEIQREWEWTEKYAAQPEILNYLDWVADRLDLKRSFSFNTRVTSMVWNDELKYWTVGTGDGRTCTARYVVCGTGNVSIPKKPEFPGIEDFQGQVLQTSSWPHEPVDLSDKRVGIIGTGATGIQLIPELAKRAKHLTVFQRTAQFASPLGNAEVDPETRRWLRENHKEVRAGARDHFLGAPYDPPRNISALADSPEDRKKVYDETYGAGGFRFVVSTYGDILYNKESNDTIADYLRDRIRDRVTDPKVAEMLCPTDHPYGTKRAPFETNYFETYNRDNVDLVDVRSTPIERVTEHSLKTTTDEYEIDVLVMATGFDVFTRPLLEMGIVGRDGLTLDEKWSGVPETYLGIQTAGFPNLFTVTGPQSAVALYNNALAIEDHVEWISRAIGYLHTTGATTIEPTADAETRWGALAEGILNRTLIPQSENSWYMGSNVVGKTRGTYIFAAGAPLYRSICAQVADRGYAGFAIDGVETAVPPMVKLDPGVATTLSAMQRPGVKPLEDCTVEETRELVEQLVGLQIPGPDMQVQDIAEPAVRLYTPNTQAQDGRPVIVFLHGGGWVAGSVDVVDNPCRQIAQAADAIVVSVDYRLAPEHPYPAAHDDAFEAVRWVQENIGSYGGDADNIVVMGESAGANLAASTALRARDAGLKLAGQVLVYPPTDPEASTQSRVEFADGPFLSVTAVDTMWGAYLNGAEVTDVVAPLRADLHDLPPALIFSMELDPTRDEAEDYVHALRKSEVPVEHHRLAGMIHGVFNMDATVSAATEMYALTAQFVGNTVTTEAVSVS</sequence>
<proteinExistence type="inferred from homology"/>
<keyword evidence="4" id="KW-0274">FAD</keyword>
<name>A0A2S8IZ43_RHOOP</name>
<feature type="domain" description="FAD/NAD(P)-binding" evidence="9">
    <location>
        <begin position="5"/>
        <end position="232"/>
    </location>
</feature>
<comment type="cofactor">
    <cofactor evidence="1">
        <name>FAD</name>
        <dbReference type="ChEBI" id="CHEBI:57692"/>
    </cofactor>
</comment>
<evidence type="ECO:0000256" key="7">
    <source>
        <dbReference type="ARBA" id="ARBA00023033"/>
    </source>
</evidence>
<evidence type="ECO:0000313" key="10">
    <source>
        <dbReference type="EMBL" id="PQP19993.1"/>
    </source>
</evidence>
<evidence type="ECO:0000256" key="1">
    <source>
        <dbReference type="ARBA" id="ARBA00001974"/>
    </source>
</evidence>
<dbReference type="Proteomes" id="UP000239290">
    <property type="component" value="Unassembled WGS sequence"/>
</dbReference>
<evidence type="ECO:0000313" key="11">
    <source>
        <dbReference type="Proteomes" id="UP000239290"/>
    </source>
</evidence>
<comment type="caution">
    <text evidence="10">The sequence shown here is derived from an EMBL/GenBank/DDBJ whole genome shotgun (WGS) entry which is preliminary data.</text>
</comment>
<accession>A0A2S8IZ43</accession>
<feature type="domain" description="Alpha/beta hydrolase fold-3" evidence="8">
    <location>
        <begin position="616"/>
        <end position="818"/>
    </location>
</feature>
<evidence type="ECO:0000256" key="4">
    <source>
        <dbReference type="ARBA" id="ARBA00022827"/>
    </source>
</evidence>
<dbReference type="InterPro" id="IPR023753">
    <property type="entry name" value="FAD/NAD-binding_dom"/>
</dbReference>
<evidence type="ECO:0000256" key="6">
    <source>
        <dbReference type="ARBA" id="ARBA00023002"/>
    </source>
</evidence>
<dbReference type="GO" id="GO:0016787">
    <property type="term" value="F:hydrolase activity"/>
    <property type="evidence" value="ECO:0007669"/>
    <property type="project" value="InterPro"/>
</dbReference>
<keyword evidence="3" id="KW-0285">Flavoprotein</keyword>
<dbReference type="InterPro" id="IPR036188">
    <property type="entry name" value="FAD/NAD-bd_sf"/>
</dbReference>
<dbReference type="PANTHER" id="PTHR43098:SF3">
    <property type="entry name" value="L-ORNITHINE N(5)-MONOOXYGENASE-RELATED"/>
    <property type="match status" value="1"/>
</dbReference>
<evidence type="ECO:0000256" key="2">
    <source>
        <dbReference type="ARBA" id="ARBA00010139"/>
    </source>
</evidence>
<dbReference type="SUPFAM" id="SSF53474">
    <property type="entry name" value="alpha/beta-Hydrolases"/>
    <property type="match status" value="1"/>
</dbReference>
<dbReference type="InterPro" id="IPR013094">
    <property type="entry name" value="AB_hydrolase_3"/>
</dbReference>
<evidence type="ECO:0000256" key="5">
    <source>
        <dbReference type="ARBA" id="ARBA00022857"/>
    </source>
</evidence>
<dbReference type="InterPro" id="IPR029058">
    <property type="entry name" value="AB_hydrolase_fold"/>
</dbReference>
<organism evidence="10 11">
    <name type="scientific">Rhodococcus opacus</name>
    <name type="common">Nocardia opaca</name>
    <dbReference type="NCBI Taxonomy" id="37919"/>
    <lineage>
        <taxon>Bacteria</taxon>
        <taxon>Bacillati</taxon>
        <taxon>Actinomycetota</taxon>
        <taxon>Actinomycetes</taxon>
        <taxon>Mycobacteriales</taxon>
        <taxon>Nocardiaceae</taxon>
        <taxon>Rhodococcus</taxon>
    </lineage>
</organism>
<evidence type="ECO:0000259" key="8">
    <source>
        <dbReference type="Pfam" id="PF07859"/>
    </source>
</evidence>
<dbReference type="Pfam" id="PF07859">
    <property type="entry name" value="Abhydrolase_3"/>
    <property type="match status" value="1"/>
</dbReference>
<gene>
    <name evidence="10" type="ORF">C5613_28965</name>
</gene>
<dbReference type="InterPro" id="IPR050775">
    <property type="entry name" value="FAD-binding_Monooxygenases"/>
</dbReference>
<dbReference type="Gene3D" id="3.50.50.60">
    <property type="entry name" value="FAD/NAD(P)-binding domain"/>
    <property type="match status" value="2"/>
</dbReference>
<keyword evidence="6" id="KW-0560">Oxidoreductase</keyword>
<evidence type="ECO:0000259" key="9">
    <source>
        <dbReference type="Pfam" id="PF07992"/>
    </source>
</evidence>
<protein>
    <submittedName>
        <fullName evidence="10">Esterase</fullName>
    </submittedName>
</protein>
<dbReference type="SUPFAM" id="SSF51905">
    <property type="entry name" value="FAD/NAD(P)-binding domain"/>
    <property type="match status" value="2"/>
</dbReference>
<dbReference type="GO" id="GO:0016709">
    <property type="term" value="F:oxidoreductase activity, acting on paired donors, with incorporation or reduction of molecular oxygen, NAD(P)H as one donor, and incorporation of one atom of oxygen"/>
    <property type="evidence" value="ECO:0007669"/>
    <property type="project" value="UniProtKB-ARBA"/>
</dbReference>
<dbReference type="AlphaFoldDB" id="A0A2S8IZ43"/>
<dbReference type="PANTHER" id="PTHR43098">
    <property type="entry name" value="L-ORNITHINE N(5)-MONOOXYGENASE-RELATED"/>
    <property type="match status" value="1"/>
</dbReference>
<reference evidence="11" key="1">
    <citation type="submission" date="2018-02" db="EMBL/GenBank/DDBJ databases">
        <title>Draft genome sequencing of Rhodococcus opacus KU647198.</title>
        <authorList>
            <person name="Zheng B.-X."/>
        </authorList>
    </citation>
    <scope>NUCLEOTIDE SEQUENCE [LARGE SCALE GENOMIC DNA]</scope>
    <source>
        <strain evidence="11">04-OD7</strain>
    </source>
</reference>
<keyword evidence="7" id="KW-0503">Monooxygenase</keyword>
<keyword evidence="5" id="KW-0521">NADP</keyword>
<evidence type="ECO:0000256" key="3">
    <source>
        <dbReference type="ARBA" id="ARBA00022630"/>
    </source>
</evidence>
<dbReference type="EMBL" id="PUIO01000042">
    <property type="protein sequence ID" value="PQP19993.1"/>
    <property type="molecule type" value="Genomic_DNA"/>
</dbReference>
<dbReference type="Gene3D" id="3.40.50.1820">
    <property type="entry name" value="alpha/beta hydrolase"/>
    <property type="match status" value="1"/>
</dbReference>